<dbReference type="PIRSF" id="PIRSF019455">
    <property type="entry name" value="CopR_AtkY"/>
    <property type="match status" value="1"/>
</dbReference>
<keyword evidence="2" id="KW-0805">Transcription regulation</keyword>
<comment type="similarity">
    <text evidence="1">Belongs to the BlaI transcriptional regulatory family.</text>
</comment>
<dbReference type="GO" id="GO:0045892">
    <property type="term" value="P:negative regulation of DNA-templated transcription"/>
    <property type="evidence" value="ECO:0007669"/>
    <property type="project" value="InterPro"/>
</dbReference>
<keyword evidence="3" id="KW-0238">DNA-binding</keyword>
<evidence type="ECO:0000256" key="2">
    <source>
        <dbReference type="ARBA" id="ARBA00023015"/>
    </source>
</evidence>
<evidence type="ECO:0000256" key="3">
    <source>
        <dbReference type="ARBA" id="ARBA00023125"/>
    </source>
</evidence>
<evidence type="ECO:0000313" key="5">
    <source>
        <dbReference type="EMBL" id="HIT47125.1"/>
    </source>
</evidence>
<dbReference type="InterPro" id="IPR036388">
    <property type="entry name" value="WH-like_DNA-bd_sf"/>
</dbReference>
<evidence type="ECO:0000313" key="6">
    <source>
        <dbReference type="Proteomes" id="UP000886881"/>
    </source>
</evidence>
<proteinExistence type="inferred from homology"/>
<comment type="caution">
    <text evidence="5">The sequence shown here is derived from an EMBL/GenBank/DDBJ whole genome shotgun (WGS) entry which is preliminary data.</text>
</comment>
<dbReference type="GO" id="GO:0003677">
    <property type="term" value="F:DNA binding"/>
    <property type="evidence" value="ECO:0007669"/>
    <property type="project" value="UniProtKB-KW"/>
</dbReference>
<dbReference type="EMBL" id="DVLC01000087">
    <property type="protein sequence ID" value="HIT47125.1"/>
    <property type="molecule type" value="Genomic_DNA"/>
</dbReference>
<evidence type="ECO:0000256" key="1">
    <source>
        <dbReference type="ARBA" id="ARBA00011046"/>
    </source>
</evidence>
<organism evidence="5 6">
    <name type="scientific">Candidatus Cryptobacteroides merdipullorum</name>
    <dbReference type="NCBI Taxonomy" id="2840771"/>
    <lineage>
        <taxon>Bacteria</taxon>
        <taxon>Pseudomonadati</taxon>
        <taxon>Bacteroidota</taxon>
        <taxon>Bacteroidia</taxon>
        <taxon>Bacteroidales</taxon>
        <taxon>Candidatus Cryptobacteroides</taxon>
    </lineage>
</organism>
<reference evidence="5" key="2">
    <citation type="journal article" date="2021" name="PeerJ">
        <title>Extensive microbial diversity within the chicken gut microbiome revealed by metagenomics and culture.</title>
        <authorList>
            <person name="Gilroy R."/>
            <person name="Ravi A."/>
            <person name="Getino M."/>
            <person name="Pursley I."/>
            <person name="Horton D.L."/>
            <person name="Alikhan N.F."/>
            <person name="Baker D."/>
            <person name="Gharbi K."/>
            <person name="Hall N."/>
            <person name="Watson M."/>
            <person name="Adriaenssens E.M."/>
            <person name="Foster-Nyarko E."/>
            <person name="Jarju S."/>
            <person name="Secka A."/>
            <person name="Antonio M."/>
            <person name="Oren A."/>
            <person name="Chaudhuri R.R."/>
            <person name="La Ragione R."/>
            <person name="Hildebrand F."/>
            <person name="Pallen M.J."/>
        </authorList>
    </citation>
    <scope>NUCLEOTIDE SEQUENCE</scope>
    <source>
        <strain evidence="5">ChiHecec2B26-709</strain>
    </source>
</reference>
<dbReference type="Pfam" id="PF03965">
    <property type="entry name" value="Penicillinase_R"/>
    <property type="match status" value="1"/>
</dbReference>
<dbReference type="Gene3D" id="1.10.4040.10">
    <property type="entry name" value="Penicillinase repressor domain"/>
    <property type="match status" value="1"/>
</dbReference>
<dbReference type="SUPFAM" id="SSF46785">
    <property type="entry name" value="Winged helix' DNA-binding domain"/>
    <property type="match status" value="1"/>
</dbReference>
<accession>A0A9D1KIU8</accession>
<dbReference type="InterPro" id="IPR036390">
    <property type="entry name" value="WH_DNA-bd_sf"/>
</dbReference>
<reference evidence="5" key="1">
    <citation type="submission" date="2020-10" db="EMBL/GenBank/DDBJ databases">
        <authorList>
            <person name="Gilroy R."/>
        </authorList>
    </citation>
    <scope>NUCLEOTIDE SEQUENCE</scope>
    <source>
        <strain evidence="5">ChiHecec2B26-709</strain>
    </source>
</reference>
<gene>
    <name evidence="5" type="ORF">IAC35_04635</name>
</gene>
<evidence type="ECO:0000256" key="4">
    <source>
        <dbReference type="ARBA" id="ARBA00023163"/>
    </source>
</evidence>
<protein>
    <submittedName>
        <fullName evidence="5">BlaI/MecI/CopY family transcriptional regulator</fullName>
    </submittedName>
</protein>
<sequence>MKKLTRKETEIMELFWERGPMFVRELRELYPEPRPHVNTLSTMVRILESNGYLSHKAFGASYQYYPLVSRDEYSRSSLSGVISSCFGNSYLRAVSTLVQEEKISVEELKQLITQIENGKID</sequence>
<name>A0A9D1KIU8_9BACT</name>
<keyword evidence="4" id="KW-0804">Transcription</keyword>
<dbReference type="InterPro" id="IPR005650">
    <property type="entry name" value="BlaI_family"/>
</dbReference>
<dbReference type="Proteomes" id="UP000886881">
    <property type="component" value="Unassembled WGS sequence"/>
</dbReference>
<dbReference type="AlphaFoldDB" id="A0A9D1KIU8"/>
<dbReference type="Gene3D" id="1.10.10.10">
    <property type="entry name" value="Winged helix-like DNA-binding domain superfamily/Winged helix DNA-binding domain"/>
    <property type="match status" value="1"/>
</dbReference>